<dbReference type="InterPro" id="IPR000210">
    <property type="entry name" value="BTB/POZ_dom"/>
</dbReference>
<dbReference type="Proteomes" id="UP001221757">
    <property type="component" value="Unassembled WGS sequence"/>
</dbReference>
<name>A0AAD7DP05_MYCRO</name>
<evidence type="ECO:0000259" key="1">
    <source>
        <dbReference type="SMART" id="SM00225"/>
    </source>
</evidence>
<organism evidence="2 3">
    <name type="scientific">Mycena rosella</name>
    <name type="common">Pink bonnet</name>
    <name type="synonym">Agaricus rosellus</name>
    <dbReference type="NCBI Taxonomy" id="1033263"/>
    <lineage>
        <taxon>Eukaryota</taxon>
        <taxon>Fungi</taxon>
        <taxon>Dikarya</taxon>
        <taxon>Basidiomycota</taxon>
        <taxon>Agaricomycotina</taxon>
        <taxon>Agaricomycetes</taxon>
        <taxon>Agaricomycetidae</taxon>
        <taxon>Agaricales</taxon>
        <taxon>Marasmiineae</taxon>
        <taxon>Mycenaceae</taxon>
        <taxon>Mycena</taxon>
    </lineage>
</organism>
<evidence type="ECO:0000313" key="2">
    <source>
        <dbReference type="EMBL" id="KAJ7696015.1"/>
    </source>
</evidence>
<evidence type="ECO:0000313" key="3">
    <source>
        <dbReference type="Proteomes" id="UP001221757"/>
    </source>
</evidence>
<dbReference type="Pfam" id="PF00651">
    <property type="entry name" value="BTB"/>
    <property type="match status" value="1"/>
</dbReference>
<dbReference type="SUPFAM" id="SSF54695">
    <property type="entry name" value="POZ domain"/>
    <property type="match status" value="1"/>
</dbReference>
<dbReference type="EMBL" id="JARKIE010000036">
    <property type="protein sequence ID" value="KAJ7696015.1"/>
    <property type="molecule type" value="Genomic_DNA"/>
</dbReference>
<sequence length="308" mass="34792">MSAAKPTIAAPPFDGPEGDLIIESNDNVHFYVYKIILSLASPVFNDIFTSAQPPEPTNPNDHPPYPVIPVSEGSETAYQLLSWCDPRCTPTLGSTEDILMMLEVADKYCMDRMMKQGAHILMLSTSYIEKEPMKVFAIAVRYRLKDVAKLAAKHTLRLTWEDQVDDDTPELKHISAIALRQLQAYQLACKRALTSLLAGNLSWLDAWAYPHRSSLRTFSACSSRSSSQRDYWRCWLIQYVDLLKEELYKRPSTTTIVPNLLVPLMSTVGSKACSKCGLGKYKYLVQFNELLVKEVDRLVSEVPFELDC</sequence>
<dbReference type="Gene3D" id="3.30.710.10">
    <property type="entry name" value="Potassium Channel Kv1.1, Chain A"/>
    <property type="match status" value="1"/>
</dbReference>
<reference evidence="2" key="1">
    <citation type="submission" date="2023-03" db="EMBL/GenBank/DDBJ databases">
        <title>Massive genome expansion in bonnet fungi (Mycena s.s.) driven by repeated elements and novel gene families across ecological guilds.</title>
        <authorList>
            <consortium name="Lawrence Berkeley National Laboratory"/>
            <person name="Harder C.B."/>
            <person name="Miyauchi S."/>
            <person name="Viragh M."/>
            <person name="Kuo A."/>
            <person name="Thoen E."/>
            <person name="Andreopoulos B."/>
            <person name="Lu D."/>
            <person name="Skrede I."/>
            <person name="Drula E."/>
            <person name="Henrissat B."/>
            <person name="Morin E."/>
            <person name="Kohler A."/>
            <person name="Barry K."/>
            <person name="LaButti K."/>
            <person name="Morin E."/>
            <person name="Salamov A."/>
            <person name="Lipzen A."/>
            <person name="Mereny Z."/>
            <person name="Hegedus B."/>
            <person name="Baldrian P."/>
            <person name="Stursova M."/>
            <person name="Weitz H."/>
            <person name="Taylor A."/>
            <person name="Grigoriev I.V."/>
            <person name="Nagy L.G."/>
            <person name="Martin F."/>
            <person name="Kauserud H."/>
        </authorList>
    </citation>
    <scope>NUCLEOTIDE SEQUENCE</scope>
    <source>
        <strain evidence="2">CBHHK067</strain>
    </source>
</reference>
<keyword evidence="3" id="KW-1185">Reference proteome</keyword>
<feature type="domain" description="BTB" evidence="1">
    <location>
        <begin position="18"/>
        <end position="125"/>
    </location>
</feature>
<dbReference type="SMART" id="SM00225">
    <property type="entry name" value="BTB"/>
    <property type="match status" value="1"/>
</dbReference>
<dbReference type="AlphaFoldDB" id="A0AAD7DP05"/>
<gene>
    <name evidence="2" type="ORF">B0H17DRAFT_1198335</name>
</gene>
<accession>A0AAD7DP05</accession>
<dbReference type="InterPro" id="IPR011333">
    <property type="entry name" value="SKP1/BTB/POZ_sf"/>
</dbReference>
<proteinExistence type="predicted"/>
<protein>
    <recommendedName>
        <fullName evidence="1">BTB domain-containing protein</fullName>
    </recommendedName>
</protein>
<comment type="caution">
    <text evidence="2">The sequence shown here is derived from an EMBL/GenBank/DDBJ whole genome shotgun (WGS) entry which is preliminary data.</text>
</comment>